<gene>
    <name evidence="8" type="ORF">GC093_12910</name>
</gene>
<dbReference type="RefSeq" id="WP_312886523.1">
    <property type="nucleotide sequence ID" value="NZ_WHOD01000053.1"/>
</dbReference>
<proteinExistence type="inferred from homology"/>
<dbReference type="PROSITE" id="PS51257">
    <property type="entry name" value="PROKAR_LIPOPROTEIN"/>
    <property type="match status" value="1"/>
</dbReference>
<protein>
    <submittedName>
        <fullName evidence="8">ABC transporter substrate-binding protein</fullName>
    </submittedName>
</protein>
<dbReference type="PROSITE" id="PS50983">
    <property type="entry name" value="FE_B12_PBP"/>
    <property type="match status" value="1"/>
</dbReference>
<evidence type="ECO:0000256" key="5">
    <source>
        <dbReference type="SAM" id="MobiDB-lite"/>
    </source>
</evidence>
<evidence type="ECO:0000256" key="1">
    <source>
        <dbReference type="ARBA" id="ARBA00004196"/>
    </source>
</evidence>
<feature type="region of interest" description="Disordered" evidence="5">
    <location>
        <begin position="27"/>
        <end position="50"/>
    </location>
</feature>
<keyword evidence="9" id="KW-1185">Reference proteome</keyword>
<dbReference type="AlphaFoldDB" id="A0A972GTF6"/>
<keyword evidence="3" id="KW-0813">Transport</keyword>
<dbReference type="PANTHER" id="PTHR30532">
    <property type="entry name" value="IRON III DICITRATE-BINDING PERIPLASMIC PROTEIN"/>
    <property type="match status" value="1"/>
</dbReference>
<dbReference type="SUPFAM" id="SSF53807">
    <property type="entry name" value="Helical backbone' metal receptor"/>
    <property type="match status" value="1"/>
</dbReference>
<dbReference type="InterPro" id="IPR033870">
    <property type="entry name" value="FatB"/>
</dbReference>
<dbReference type="CDD" id="cd01140">
    <property type="entry name" value="FatB"/>
    <property type="match status" value="1"/>
</dbReference>
<evidence type="ECO:0000313" key="9">
    <source>
        <dbReference type="Proteomes" id="UP000641588"/>
    </source>
</evidence>
<dbReference type="GO" id="GO:0030288">
    <property type="term" value="C:outer membrane-bounded periplasmic space"/>
    <property type="evidence" value="ECO:0007669"/>
    <property type="project" value="TreeGrafter"/>
</dbReference>
<comment type="caution">
    <text evidence="8">The sequence shown here is derived from an EMBL/GenBank/DDBJ whole genome shotgun (WGS) entry which is preliminary data.</text>
</comment>
<evidence type="ECO:0000256" key="6">
    <source>
        <dbReference type="SAM" id="SignalP"/>
    </source>
</evidence>
<accession>A0A972GTF6</accession>
<reference evidence="8" key="1">
    <citation type="submission" date="2019-10" db="EMBL/GenBank/DDBJ databases">
        <title>Description of Paenibacillus glebae sp. nov.</title>
        <authorList>
            <person name="Carlier A."/>
            <person name="Qi S."/>
        </authorList>
    </citation>
    <scope>NUCLEOTIDE SEQUENCE</scope>
    <source>
        <strain evidence="8">LMG 31456</strain>
    </source>
</reference>
<evidence type="ECO:0000256" key="3">
    <source>
        <dbReference type="ARBA" id="ARBA00022448"/>
    </source>
</evidence>
<dbReference type="Gene3D" id="3.40.50.1980">
    <property type="entry name" value="Nitrogenase molybdenum iron protein domain"/>
    <property type="match status" value="2"/>
</dbReference>
<evidence type="ECO:0000256" key="2">
    <source>
        <dbReference type="ARBA" id="ARBA00008814"/>
    </source>
</evidence>
<dbReference type="InterPro" id="IPR051313">
    <property type="entry name" value="Bact_iron-sidero_bind"/>
</dbReference>
<comment type="similarity">
    <text evidence="2">Belongs to the bacterial solute-binding protein 8 family.</text>
</comment>
<dbReference type="InterPro" id="IPR002491">
    <property type="entry name" value="ABC_transptr_periplasmic_BD"/>
</dbReference>
<keyword evidence="4 6" id="KW-0732">Signal</keyword>
<name>A0A972GTF6_9BACL</name>
<evidence type="ECO:0000256" key="4">
    <source>
        <dbReference type="ARBA" id="ARBA00022729"/>
    </source>
</evidence>
<comment type="subcellular location">
    <subcellularLocation>
        <location evidence="1">Cell envelope</location>
    </subcellularLocation>
</comment>
<feature type="domain" description="Fe/B12 periplasmic-binding" evidence="7">
    <location>
        <begin position="71"/>
        <end position="332"/>
    </location>
</feature>
<organism evidence="8 9">
    <name type="scientific">Paenibacillus foliorum</name>
    <dbReference type="NCBI Taxonomy" id="2654974"/>
    <lineage>
        <taxon>Bacteria</taxon>
        <taxon>Bacillati</taxon>
        <taxon>Bacillota</taxon>
        <taxon>Bacilli</taxon>
        <taxon>Bacillales</taxon>
        <taxon>Paenibacillaceae</taxon>
        <taxon>Paenibacillus</taxon>
    </lineage>
</organism>
<sequence>MTRKISLLLVTIMMMLVAAACGTTSTNSGSNNAAGGSSTPTTPAPEAAKAPTELTFKHQLGETKVKTNPKKVVVFDYGILDSLDKLGLDSVVTAVPQSNLPPYLAKYKDAKFKNAGTLQEPAFEKINEMSPDLIIISGRQQGHYAELSKIAPTVFMGIDNKKYMETFTENMERLGQIFGKEAAVKEELAKINASIKKVKDTAAASGKNALVTLVSGGKVTAYGTGSRFGIIHDVLGITPVEKNIEVSTHGQTISFEFIVEKNPDYLFVVDRETAVGESKTTAKQIIENELVKKTNAFKNGKIVYLDANYWYLSGGGLVSVAAMVQEIEKGFK</sequence>
<evidence type="ECO:0000313" key="8">
    <source>
        <dbReference type="EMBL" id="NOU94109.1"/>
    </source>
</evidence>
<dbReference type="Pfam" id="PF01497">
    <property type="entry name" value="Peripla_BP_2"/>
    <property type="match status" value="1"/>
</dbReference>
<dbReference type="Proteomes" id="UP000641588">
    <property type="component" value="Unassembled WGS sequence"/>
</dbReference>
<dbReference type="PANTHER" id="PTHR30532:SF28">
    <property type="entry name" value="PETROBACTIN-BINDING PROTEIN YCLQ"/>
    <property type="match status" value="1"/>
</dbReference>
<feature type="chain" id="PRO_5038459804" evidence="6">
    <location>
        <begin position="21"/>
        <end position="332"/>
    </location>
</feature>
<evidence type="ECO:0000259" key="7">
    <source>
        <dbReference type="PROSITE" id="PS50983"/>
    </source>
</evidence>
<dbReference type="GO" id="GO:1901678">
    <property type="term" value="P:iron coordination entity transport"/>
    <property type="evidence" value="ECO:0007669"/>
    <property type="project" value="UniProtKB-ARBA"/>
</dbReference>
<dbReference type="EMBL" id="WHOD01000053">
    <property type="protein sequence ID" value="NOU94109.1"/>
    <property type="molecule type" value="Genomic_DNA"/>
</dbReference>
<feature type="signal peptide" evidence="6">
    <location>
        <begin position="1"/>
        <end position="20"/>
    </location>
</feature>